<dbReference type="Pfam" id="PF11236">
    <property type="entry name" value="DUF3037"/>
    <property type="match status" value="1"/>
</dbReference>
<evidence type="ECO:0008006" key="3">
    <source>
        <dbReference type="Google" id="ProtNLM"/>
    </source>
</evidence>
<name>A0ABS4UQT5_9ACTN</name>
<keyword evidence="2" id="KW-1185">Reference proteome</keyword>
<accession>A0ABS4UQT5</accession>
<dbReference type="EMBL" id="JAGINT010000002">
    <property type="protein sequence ID" value="MBP2354004.1"/>
    <property type="molecule type" value="Genomic_DNA"/>
</dbReference>
<dbReference type="RefSeq" id="WP_209696880.1">
    <property type="nucleotide sequence ID" value="NZ_BAAAVU010000001.1"/>
</dbReference>
<sequence>MRYDYWVIRYVPDAIRGEFVNIAVIAGRNEDWSFRRVGNLGRASRLGGSAAMTHAFMRRIEEAISVRLSAVESLVPSDLMPLRKGDVEDLRVRMNNIVQLSEARPVLANSAEEAANLAYDLMIVDTDTEVGHRSRVKVVNRLRHAFEVRPELVQHLAKSGIAAVGSQDTSIDFAVTNRHVHQMSQVWAFDVKDTRRLQTNIQAWNYLLGLLRADGGRLVARRGQSGVQIPKSVEINAVFTPPDTSAGEEQFEVAKDGWRRLGVQVISSSDSEAIVDEAERLLQAT</sequence>
<gene>
    <name evidence="1" type="ORF">JOF29_005114</name>
</gene>
<evidence type="ECO:0000313" key="1">
    <source>
        <dbReference type="EMBL" id="MBP2354004.1"/>
    </source>
</evidence>
<evidence type="ECO:0000313" key="2">
    <source>
        <dbReference type="Proteomes" id="UP000755585"/>
    </source>
</evidence>
<dbReference type="InterPro" id="IPR021398">
    <property type="entry name" value="DUF3037"/>
</dbReference>
<reference evidence="1 2" key="1">
    <citation type="submission" date="2021-03" db="EMBL/GenBank/DDBJ databases">
        <title>Sequencing the genomes of 1000 actinobacteria strains.</title>
        <authorList>
            <person name="Klenk H.-P."/>
        </authorList>
    </citation>
    <scope>NUCLEOTIDE SEQUENCE [LARGE SCALE GENOMIC DNA]</scope>
    <source>
        <strain evidence="1 2">DSM 18824</strain>
    </source>
</reference>
<proteinExistence type="predicted"/>
<protein>
    <recommendedName>
        <fullName evidence="3">DUF3037 domain-containing protein</fullName>
    </recommendedName>
</protein>
<organism evidence="1 2">
    <name type="scientific">Kribbella aluminosa</name>
    <dbReference type="NCBI Taxonomy" id="416017"/>
    <lineage>
        <taxon>Bacteria</taxon>
        <taxon>Bacillati</taxon>
        <taxon>Actinomycetota</taxon>
        <taxon>Actinomycetes</taxon>
        <taxon>Propionibacteriales</taxon>
        <taxon>Kribbellaceae</taxon>
        <taxon>Kribbella</taxon>
    </lineage>
</organism>
<comment type="caution">
    <text evidence="1">The sequence shown here is derived from an EMBL/GenBank/DDBJ whole genome shotgun (WGS) entry which is preliminary data.</text>
</comment>
<dbReference type="Proteomes" id="UP000755585">
    <property type="component" value="Unassembled WGS sequence"/>
</dbReference>